<evidence type="ECO:0000313" key="1">
    <source>
        <dbReference type="EMBL" id="GAF80738.1"/>
    </source>
</evidence>
<protein>
    <submittedName>
        <fullName evidence="1">Uncharacterized protein</fullName>
    </submittedName>
</protein>
<dbReference type="AlphaFoldDB" id="X0SI53"/>
<organism evidence="1">
    <name type="scientific">marine sediment metagenome</name>
    <dbReference type="NCBI Taxonomy" id="412755"/>
    <lineage>
        <taxon>unclassified sequences</taxon>
        <taxon>metagenomes</taxon>
        <taxon>ecological metagenomes</taxon>
    </lineage>
</organism>
<accession>X0SI53</accession>
<gene>
    <name evidence="1" type="ORF">S01H1_03870</name>
</gene>
<proteinExistence type="predicted"/>
<comment type="caution">
    <text evidence="1">The sequence shown here is derived from an EMBL/GenBank/DDBJ whole genome shotgun (WGS) entry which is preliminary data.</text>
</comment>
<name>X0SI53_9ZZZZ</name>
<reference evidence="1" key="1">
    <citation type="journal article" date="2014" name="Front. Microbiol.">
        <title>High frequency of phylogenetically diverse reductive dehalogenase-homologous genes in deep subseafloor sedimentary metagenomes.</title>
        <authorList>
            <person name="Kawai M."/>
            <person name="Futagami T."/>
            <person name="Toyoda A."/>
            <person name="Takaki Y."/>
            <person name="Nishi S."/>
            <person name="Hori S."/>
            <person name="Arai W."/>
            <person name="Tsubouchi T."/>
            <person name="Morono Y."/>
            <person name="Uchiyama I."/>
            <person name="Ito T."/>
            <person name="Fujiyama A."/>
            <person name="Inagaki F."/>
            <person name="Takami H."/>
        </authorList>
    </citation>
    <scope>NUCLEOTIDE SEQUENCE</scope>
    <source>
        <strain evidence="1">Expedition CK06-06</strain>
    </source>
</reference>
<feature type="non-terminal residue" evidence="1">
    <location>
        <position position="1"/>
    </location>
</feature>
<dbReference type="EMBL" id="BARS01002074">
    <property type="protein sequence ID" value="GAF80738.1"/>
    <property type="molecule type" value="Genomic_DNA"/>
</dbReference>
<sequence>VQKFHDRTAELVQMVFKNHEGPITPDVCRKNGLGYRHVGGRMDLTLKLMQRGVPIAWVYPEAGLHPSAQVELGDVIIRLINEGN</sequence>